<dbReference type="EMBL" id="FOVJ01000001">
    <property type="protein sequence ID" value="SFN31108.1"/>
    <property type="molecule type" value="Genomic_DNA"/>
</dbReference>
<sequence length="320" mass="35611">MLSQKGKTTTTQPIAVENDWPELPPLENWQDTCTTLHMWTQVVGKIRLMLSPDVNHGWGSTLYVTTRGLTTSPIPYGPFSFAIDFDFLTHALHITTSAGTSRSLALEPMRVADFYRKTMLALAELGITVKIFARPVEVEVAIPFEKDNQHASYDADAASRFWHALVLVDGVLKDFRARFIGKVSPVHFFWGAFDLAVTRFSGRTAPKHPGGFPNIADRITQEAYSHEVSSAGFWPGTGLGEAAFYAYAYPSPPGFSNYPVQPEAAYFHDKLGEFILPYESVRAAANPPQTLLSFLQTTYEAAATLSDWDRLALERQMIRA</sequence>
<reference evidence="2" key="1">
    <citation type="submission" date="2016-10" db="EMBL/GenBank/DDBJ databases">
        <authorList>
            <person name="Varghese N."/>
        </authorList>
    </citation>
    <scope>NUCLEOTIDE SEQUENCE [LARGE SCALE GENOMIC DNA]</scope>
    <source>
        <strain evidence="2">Nsp8</strain>
    </source>
</reference>
<evidence type="ECO:0000313" key="2">
    <source>
        <dbReference type="Proteomes" id="UP000183107"/>
    </source>
</evidence>
<evidence type="ECO:0000313" key="1">
    <source>
        <dbReference type="EMBL" id="SFN31108.1"/>
    </source>
</evidence>
<name>A0A1I4XZ06_9PROT</name>
<dbReference type="STRING" id="1266925.GCA_000619905_00462"/>
<dbReference type="Pfam" id="PF19459">
    <property type="entry name" value="DUF5996"/>
    <property type="match status" value="1"/>
</dbReference>
<organism evidence="1 2">
    <name type="scientific">Nitrosospira briensis</name>
    <dbReference type="NCBI Taxonomy" id="35799"/>
    <lineage>
        <taxon>Bacteria</taxon>
        <taxon>Pseudomonadati</taxon>
        <taxon>Pseudomonadota</taxon>
        <taxon>Betaproteobacteria</taxon>
        <taxon>Nitrosomonadales</taxon>
        <taxon>Nitrosomonadaceae</taxon>
        <taxon>Nitrosospira</taxon>
    </lineage>
</organism>
<accession>A0A1I4XZ06</accession>
<protein>
    <recommendedName>
        <fullName evidence="3">Ava_C0101 and related proteins</fullName>
    </recommendedName>
</protein>
<keyword evidence="2" id="KW-1185">Reference proteome</keyword>
<dbReference type="InterPro" id="IPR046038">
    <property type="entry name" value="DUF5996"/>
</dbReference>
<dbReference type="OrthoDB" id="9800945at2"/>
<dbReference type="AlphaFoldDB" id="A0A1I4XZ06"/>
<dbReference type="RefSeq" id="WP_074794028.1">
    <property type="nucleotide sequence ID" value="NZ_FOVJ01000001.1"/>
</dbReference>
<evidence type="ECO:0008006" key="3">
    <source>
        <dbReference type="Google" id="ProtNLM"/>
    </source>
</evidence>
<proteinExistence type="predicted"/>
<dbReference type="Proteomes" id="UP000183107">
    <property type="component" value="Unassembled WGS sequence"/>
</dbReference>
<gene>
    <name evidence="1" type="ORF">SAMN05216386_0409</name>
</gene>